<keyword evidence="10" id="KW-0472">Membrane</keyword>
<evidence type="ECO:0000259" key="11">
    <source>
        <dbReference type="Pfam" id="PF26410"/>
    </source>
</evidence>
<dbReference type="SUPFAM" id="SSF51445">
    <property type="entry name" value="(Trans)glycosidases"/>
    <property type="match status" value="1"/>
</dbReference>
<comment type="catalytic activity">
    <reaction evidence="1">
        <text>Random hydrolysis of (1-&gt;4)-beta-D-mannosidic linkages in mannans, galactomannans and glucomannans.</text>
        <dbReference type="EC" id="3.2.1.78"/>
    </reaction>
</comment>
<evidence type="ECO:0000256" key="10">
    <source>
        <dbReference type="SAM" id="Phobius"/>
    </source>
</evidence>
<name>A0A2S4V7P0_9BASI</name>
<evidence type="ECO:0000256" key="5">
    <source>
        <dbReference type="ARBA" id="ARBA00022525"/>
    </source>
</evidence>
<keyword evidence="8" id="KW-0326">Glycosidase</keyword>
<evidence type="ECO:0000256" key="2">
    <source>
        <dbReference type="ARBA" id="ARBA00004613"/>
    </source>
</evidence>
<dbReference type="InterPro" id="IPR001547">
    <property type="entry name" value="Glyco_hydro_5"/>
</dbReference>
<evidence type="ECO:0000256" key="6">
    <source>
        <dbReference type="ARBA" id="ARBA00022729"/>
    </source>
</evidence>
<dbReference type="PANTHER" id="PTHR31451:SF39">
    <property type="entry name" value="MANNAN ENDO-1,4-BETA-MANNOSIDASE 1"/>
    <property type="match status" value="1"/>
</dbReference>
<keyword evidence="7" id="KW-0378">Hydrolase</keyword>
<dbReference type="InterPro" id="IPR045053">
    <property type="entry name" value="MAN-like"/>
</dbReference>
<dbReference type="EC" id="3.2.1.78" evidence="4"/>
<proteinExistence type="inferred from homology"/>
<dbReference type="VEuPathDB" id="FungiDB:PSTT_09644"/>
<reference evidence="12" key="1">
    <citation type="submission" date="2017-12" db="EMBL/GenBank/DDBJ databases">
        <title>Gene loss provides genomic basis for host adaptation in cereal stripe rust fungi.</title>
        <authorList>
            <person name="Xia C."/>
        </authorList>
    </citation>
    <scope>NUCLEOTIDE SEQUENCE [LARGE SCALE GENOMIC DNA]</scope>
    <source>
        <strain evidence="12">93-210</strain>
    </source>
</reference>
<feature type="region of interest" description="Disordered" evidence="9">
    <location>
        <begin position="57"/>
        <end position="97"/>
    </location>
</feature>
<dbReference type="Proteomes" id="UP000239156">
    <property type="component" value="Unassembled WGS sequence"/>
</dbReference>
<gene>
    <name evidence="12" type="ORF">PSTT_09644</name>
</gene>
<comment type="subcellular location">
    <subcellularLocation>
        <location evidence="2">Secreted</location>
    </subcellularLocation>
</comment>
<evidence type="ECO:0000313" key="12">
    <source>
        <dbReference type="EMBL" id="POW05546.1"/>
    </source>
</evidence>
<sequence length="571" mass="64568">MYLHYGLPVLKTVFLAYAPRIFLLFLTAVTSRMAFLKKAAEKMKDLQSTSIEKFGEAKAKFPQSHHSSTQHPIGGPGAFNNQPASYPPVDDSSGGAANNQGRFIIRNPVTAQLEVEGTGEVVRFASLCAPDLFDSEGFEKEDTMRTIAQFGKWPVTRTYTLKVKSTRIGKGHINGWDPEVEDFHYDESMFISIDHTIALAAKYNVRLIIPIINQDFGSEDTNWVGNFTDLIRHRRGCRRDGEGQDWWRDEECLDSMKKIVSFLLNRVNTITGIRIGDDPTILAFETGNEMNCGGLRPAPGDWTLEIARHIKNLAPRALVMDGSFARTDAIEHSHDHQALRSELVDIISWHYYGYGEKRRVEEDVKAARAHGTVFICGEYGFFAHAKEFESFLKHCDRHGASGTLAWSLRPHSVKGGFKTHGEGNEIWSYHAPGWKPTRLPDGHHHEWDHRERDVIRAIRKAAFDLTNQKPPPIQPNHPPELLLCKDGKGFTWRGVAWADYYELWTSISCEGDQDWKFFQGGLTDNIKEGHLKYCCNNILKLKNCSTLWIAMRGISADKLPGPFSKPLRIGC</sequence>
<feature type="domain" description="Glycoside hydrolase family 5" evidence="11">
    <location>
        <begin position="184"/>
        <end position="367"/>
    </location>
</feature>
<organism evidence="12 13">
    <name type="scientific">Puccinia striiformis</name>
    <dbReference type="NCBI Taxonomy" id="27350"/>
    <lineage>
        <taxon>Eukaryota</taxon>
        <taxon>Fungi</taxon>
        <taxon>Dikarya</taxon>
        <taxon>Basidiomycota</taxon>
        <taxon>Pucciniomycotina</taxon>
        <taxon>Pucciniomycetes</taxon>
        <taxon>Pucciniales</taxon>
        <taxon>Pucciniaceae</taxon>
        <taxon>Puccinia</taxon>
    </lineage>
</organism>
<dbReference type="PANTHER" id="PTHR31451">
    <property type="match status" value="1"/>
</dbReference>
<comment type="similarity">
    <text evidence="3">Belongs to the glycosyl hydrolase 5 (cellulase A) family.</text>
</comment>
<evidence type="ECO:0000256" key="9">
    <source>
        <dbReference type="SAM" id="MobiDB-lite"/>
    </source>
</evidence>
<keyword evidence="6" id="KW-0732">Signal</keyword>
<dbReference type="GO" id="GO:0016985">
    <property type="term" value="F:mannan endo-1,4-beta-mannosidase activity"/>
    <property type="evidence" value="ECO:0007669"/>
    <property type="project" value="UniProtKB-EC"/>
</dbReference>
<dbReference type="VEuPathDB" id="FungiDB:PSHT_05640"/>
<accession>A0A2S4V7P0</accession>
<dbReference type="EMBL" id="PKSL01000097">
    <property type="protein sequence ID" value="POW05546.1"/>
    <property type="molecule type" value="Genomic_DNA"/>
</dbReference>
<dbReference type="AlphaFoldDB" id="A0A2S4V7P0"/>
<comment type="caution">
    <text evidence="12">The sequence shown here is derived from an EMBL/GenBank/DDBJ whole genome shotgun (WGS) entry which is preliminary data.</text>
</comment>
<keyword evidence="10" id="KW-0812">Transmembrane</keyword>
<keyword evidence="13" id="KW-1185">Reference proteome</keyword>
<evidence type="ECO:0000256" key="7">
    <source>
        <dbReference type="ARBA" id="ARBA00022801"/>
    </source>
</evidence>
<protein>
    <recommendedName>
        <fullName evidence="4">mannan endo-1,4-beta-mannosidase</fullName>
        <ecNumber evidence="4">3.2.1.78</ecNumber>
    </recommendedName>
</protein>
<dbReference type="FunFam" id="3.20.20.80:FF:000251">
    <property type="entry name" value="Uncharacterized protein"/>
    <property type="match status" value="1"/>
</dbReference>
<evidence type="ECO:0000256" key="4">
    <source>
        <dbReference type="ARBA" id="ARBA00012706"/>
    </source>
</evidence>
<keyword evidence="5" id="KW-0964">Secreted</keyword>
<dbReference type="GO" id="GO:0005576">
    <property type="term" value="C:extracellular region"/>
    <property type="evidence" value="ECO:0007669"/>
    <property type="project" value="UniProtKB-SubCell"/>
</dbReference>
<evidence type="ECO:0000256" key="8">
    <source>
        <dbReference type="ARBA" id="ARBA00023295"/>
    </source>
</evidence>
<dbReference type="InterPro" id="IPR017853">
    <property type="entry name" value="GH"/>
</dbReference>
<dbReference type="Gene3D" id="3.20.20.80">
    <property type="entry name" value="Glycosidases"/>
    <property type="match status" value="1"/>
</dbReference>
<evidence type="ECO:0000313" key="13">
    <source>
        <dbReference type="Proteomes" id="UP000239156"/>
    </source>
</evidence>
<dbReference type="Pfam" id="PF26410">
    <property type="entry name" value="GH5_mannosidase"/>
    <property type="match status" value="1"/>
</dbReference>
<keyword evidence="10" id="KW-1133">Transmembrane helix</keyword>
<feature type="transmembrane region" description="Helical" evidence="10">
    <location>
        <begin position="12"/>
        <end position="35"/>
    </location>
</feature>
<evidence type="ECO:0000256" key="1">
    <source>
        <dbReference type="ARBA" id="ARBA00001678"/>
    </source>
</evidence>
<evidence type="ECO:0000256" key="3">
    <source>
        <dbReference type="ARBA" id="ARBA00005641"/>
    </source>
</evidence>